<comment type="caution">
    <text evidence="1">The sequence shown here is derived from an EMBL/GenBank/DDBJ whole genome shotgun (WGS) entry which is preliminary data.</text>
</comment>
<keyword evidence="2" id="KW-1185">Reference proteome</keyword>
<organism evidence="1 2">
    <name type="scientific">Paraglomus occultum</name>
    <dbReference type="NCBI Taxonomy" id="144539"/>
    <lineage>
        <taxon>Eukaryota</taxon>
        <taxon>Fungi</taxon>
        <taxon>Fungi incertae sedis</taxon>
        <taxon>Mucoromycota</taxon>
        <taxon>Glomeromycotina</taxon>
        <taxon>Glomeromycetes</taxon>
        <taxon>Paraglomerales</taxon>
        <taxon>Paraglomeraceae</taxon>
        <taxon>Paraglomus</taxon>
    </lineage>
</organism>
<sequence length="62" mass="7428">MAWLTLLPKPRRSPWRNGTGLRRIRSPSRPIRRPCIEMRIPHVKLIRAVIDNQEIYGKIRRT</sequence>
<evidence type="ECO:0000313" key="1">
    <source>
        <dbReference type="EMBL" id="CAG8567459.1"/>
    </source>
</evidence>
<proteinExistence type="predicted"/>
<evidence type="ECO:0000313" key="2">
    <source>
        <dbReference type="Proteomes" id="UP000789572"/>
    </source>
</evidence>
<dbReference type="AlphaFoldDB" id="A0A9N9BIH8"/>
<name>A0A9N9BIH8_9GLOM</name>
<accession>A0A9N9BIH8</accession>
<feature type="non-terminal residue" evidence="1">
    <location>
        <position position="62"/>
    </location>
</feature>
<protein>
    <submittedName>
        <fullName evidence="1">1943_t:CDS:1</fullName>
    </submittedName>
</protein>
<gene>
    <name evidence="1" type="ORF">POCULU_LOCUS5822</name>
</gene>
<dbReference type="EMBL" id="CAJVPJ010000954">
    <property type="protein sequence ID" value="CAG8567459.1"/>
    <property type="molecule type" value="Genomic_DNA"/>
</dbReference>
<dbReference type="Proteomes" id="UP000789572">
    <property type="component" value="Unassembled WGS sequence"/>
</dbReference>
<reference evidence="1" key="1">
    <citation type="submission" date="2021-06" db="EMBL/GenBank/DDBJ databases">
        <authorList>
            <person name="Kallberg Y."/>
            <person name="Tangrot J."/>
            <person name="Rosling A."/>
        </authorList>
    </citation>
    <scope>NUCLEOTIDE SEQUENCE</scope>
    <source>
        <strain evidence="1">IA702</strain>
    </source>
</reference>